<evidence type="ECO:0000256" key="1">
    <source>
        <dbReference type="SAM" id="MobiDB-lite"/>
    </source>
</evidence>
<evidence type="ECO:0000313" key="2">
    <source>
        <dbReference type="EMBL" id="WRT68006.1"/>
    </source>
</evidence>
<feature type="compositionally biased region" description="Basic and acidic residues" evidence="1">
    <location>
        <begin position="251"/>
        <end position="266"/>
    </location>
</feature>
<evidence type="ECO:0000313" key="3">
    <source>
        <dbReference type="Proteomes" id="UP001329825"/>
    </source>
</evidence>
<dbReference type="GeneID" id="87957112"/>
<organism evidence="2 3">
    <name type="scientific">Kwoniella shivajii</name>
    <dbReference type="NCBI Taxonomy" id="564305"/>
    <lineage>
        <taxon>Eukaryota</taxon>
        <taxon>Fungi</taxon>
        <taxon>Dikarya</taxon>
        <taxon>Basidiomycota</taxon>
        <taxon>Agaricomycotina</taxon>
        <taxon>Tremellomycetes</taxon>
        <taxon>Tremellales</taxon>
        <taxon>Cryptococcaceae</taxon>
        <taxon>Kwoniella</taxon>
    </lineage>
</organism>
<gene>
    <name evidence="2" type="ORF">IL334_004981</name>
</gene>
<sequence length="346" mass="39241">MGEPSMLSDNETEQALSNLSEVLAQLEDRPDNILLIRRQILLMHKLGMTSEVIDAYSKMSSLIMLDEVTWLAYLDLCKVTMVQPITLDSLVEMLEKFDHAENDYFCLMPLNGFTSCSMIAWERHTWTSSAYSTFCSSHSPEEYESRMIYVTEIAGVSKQKLSEKRYGKTRADFEERYISSNDLATQIQVLIEYAGWESDSRARASGRGTGPKADHALTQVAYERAVAKYASATAFSQSGFEAAEECLRNRPKDSVRGKGKQKQRDEQIEDDQLDEQIRMADEAIRAYKDAEAGVWVKYGDWAIVAEQGTKWIADRASHVDFREIFVSWPINDTGGKDCGFSRCVQM</sequence>
<keyword evidence="3" id="KW-1185">Reference proteome</keyword>
<dbReference type="RefSeq" id="XP_062792746.1">
    <property type="nucleotide sequence ID" value="XM_062936695.1"/>
</dbReference>
<protein>
    <submittedName>
        <fullName evidence="2">Uncharacterized protein</fullName>
    </submittedName>
</protein>
<dbReference type="Proteomes" id="UP001329825">
    <property type="component" value="Chromosome 6"/>
</dbReference>
<accession>A0ABZ1D1V6</accession>
<proteinExistence type="predicted"/>
<feature type="region of interest" description="Disordered" evidence="1">
    <location>
        <begin position="251"/>
        <end position="270"/>
    </location>
</feature>
<reference evidence="2 3" key="1">
    <citation type="submission" date="2024-01" db="EMBL/GenBank/DDBJ databases">
        <title>Comparative genomics of Cryptococcus and Kwoniella reveals pathogenesis evolution and contrasting modes of karyotype evolution via chromosome fusion or intercentromeric recombination.</title>
        <authorList>
            <person name="Coelho M.A."/>
            <person name="David-Palma M."/>
            <person name="Shea T."/>
            <person name="Bowers K."/>
            <person name="McGinley-Smith S."/>
            <person name="Mohammad A.W."/>
            <person name="Gnirke A."/>
            <person name="Yurkov A.M."/>
            <person name="Nowrousian M."/>
            <person name="Sun S."/>
            <person name="Cuomo C.A."/>
            <person name="Heitman J."/>
        </authorList>
    </citation>
    <scope>NUCLEOTIDE SEQUENCE [LARGE SCALE GENOMIC DNA]</scope>
    <source>
        <strain evidence="2">CBS 11374</strain>
    </source>
</reference>
<name>A0ABZ1D1V6_9TREE</name>
<dbReference type="EMBL" id="CP141886">
    <property type="protein sequence ID" value="WRT68006.1"/>
    <property type="molecule type" value="Genomic_DNA"/>
</dbReference>